<dbReference type="RefSeq" id="WP_240476927.1">
    <property type="nucleotide sequence ID" value="NZ_AQQW01000003.1"/>
</dbReference>
<protein>
    <recommendedName>
        <fullName evidence="4">EamA domain-containing protein</fullName>
    </recommendedName>
</protein>
<feature type="transmembrane region" description="Helical" evidence="1">
    <location>
        <begin position="252"/>
        <end position="274"/>
    </location>
</feature>
<name>W4HN99_9RHOB</name>
<keyword evidence="3" id="KW-1185">Reference proteome</keyword>
<dbReference type="SUPFAM" id="SSF103481">
    <property type="entry name" value="Multidrug resistance efflux transporter EmrE"/>
    <property type="match status" value="2"/>
</dbReference>
<evidence type="ECO:0000313" key="3">
    <source>
        <dbReference type="Proteomes" id="UP000019063"/>
    </source>
</evidence>
<feature type="transmembrane region" description="Helical" evidence="1">
    <location>
        <begin position="224"/>
        <end position="246"/>
    </location>
</feature>
<feature type="transmembrane region" description="Helical" evidence="1">
    <location>
        <begin position="38"/>
        <end position="58"/>
    </location>
</feature>
<feature type="transmembrane region" description="Helical" evidence="1">
    <location>
        <begin position="125"/>
        <end position="145"/>
    </location>
</feature>
<evidence type="ECO:0000313" key="2">
    <source>
        <dbReference type="EMBL" id="ETW13596.1"/>
    </source>
</evidence>
<evidence type="ECO:0008006" key="4">
    <source>
        <dbReference type="Google" id="ProtNLM"/>
    </source>
</evidence>
<gene>
    <name evidence="2" type="ORF">ATO8_06186</name>
</gene>
<dbReference type="STRING" id="1379903.ATO8_06186"/>
<keyword evidence="1" id="KW-0472">Membrane</keyword>
<dbReference type="InterPro" id="IPR037185">
    <property type="entry name" value="EmrE-like"/>
</dbReference>
<feature type="transmembrane region" description="Helical" evidence="1">
    <location>
        <begin position="6"/>
        <end position="22"/>
    </location>
</feature>
<reference evidence="2 3" key="1">
    <citation type="journal article" date="2014" name="Antonie Van Leeuwenhoek">
        <title>Roseivivax atlanticus sp. nov., isolated from surface seawater of the Atlantic Ocean.</title>
        <authorList>
            <person name="Li G."/>
            <person name="Lai Q."/>
            <person name="Liu X."/>
            <person name="Sun F."/>
            <person name="Shao Z."/>
        </authorList>
    </citation>
    <scope>NUCLEOTIDE SEQUENCE [LARGE SCALE GENOMIC DNA]</scope>
    <source>
        <strain evidence="2 3">22II-s10s</strain>
    </source>
</reference>
<dbReference type="AlphaFoldDB" id="W4HN99"/>
<feature type="transmembrane region" description="Helical" evidence="1">
    <location>
        <begin position="157"/>
        <end position="179"/>
    </location>
</feature>
<dbReference type="EMBL" id="AQQW01000003">
    <property type="protein sequence ID" value="ETW13596.1"/>
    <property type="molecule type" value="Genomic_DNA"/>
</dbReference>
<keyword evidence="1" id="KW-1133">Transmembrane helix</keyword>
<accession>W4HN99</accession>
<keyword evidence="1" id="KW-0812">Transmembrane</keyword>
<sequence length="299" mass="30218">MLSPWIAFTLGAATVQSLRFGLHKRLSLGGLSDAGSSFARFAFGAPLALLAALVWLAADGAPLPALAPGFWSYAGAAGLSQILATMAMVALFRARNLAVGIALMKTTVVQTAILGLIVLSEPLSVAGWAAVSVSVVGVGLLSIPPETGGGFRIAPRTLILGLVAGALFAVAAIGVRGATLAVAADAAVTRSIVTLSIVTAAQSAGLGLWLAVAQPGQLSRVWAARRTGALIGAASILGSFCWFSAYTLERAAYVQALGQVEVALSILAGALFFGERVSSREVAGIVVLTISIVLLILAG</sequence>
<dbReference type="eggNOG" id="COG0697">
    <property type="taxonomic scope" value="Bacteria"/>
</dbReference>
<feature type="transmembrane region" description="Helical" evidence="1">
    <location>
        <begin position="191"/>
        <end position="212"/>
    </location>
</feature>
<feature type="transmembrane region" description="Helical" evidence="1">
    <location>
        <begin position="99"/>
        <end position="119"/>
    </location>
</feature>
<evidence type="ECO:0000256" key="1">
    <source>
        <dbReference type="SAM" id="Phobius"/>
    </source>
</evidence>
<comment type="caution">
    <text evidence="2">The sequence shown here is derived from an EMBL/GenBank/DDBJ whole genome shotgun (WGS) entry which is preliminary data.</text>
</comment>
<organism evidence="2 3">
    <name type="scientific">Roseivivax marinus</name>
    <dbReference type="NCBI Taxonomy" id="1379903"/>
    <lineage>
        <taxon>Bacteria</taxon>
        <taxon>Pseudomonadati</taxon>
        <taxon>Pseudomonadota</taxon>
        <taxon>Alphaproteobacteria</taxon>
        <taxon>Rhodobacterales</taxon>
        <taxon>Roseobacteraceae</taxon>
        <taxon>Roseivivax</taxon>
    </lineage>
</organism>
<dbReference type="Proteomes" id="UP000019063">
    <property type="component" value="Unassembled WGS sequence"/>
</dbReference>
<feature type="transmembrane region" description="Helical" evidence="1">
    <location>
        <begin position="281"/>
        <end position="298"/>
    </location>
</feature>
<feature type="transmembrane region" description="Helical" evidence="1">
    <location>
        <begin position="70"/>
        <end position="92"/>
    </location>
</feature>
<proteinExistence type="predicted"/>